<dbReference type="AlphaFoldDB" id="A0ABD7SRU6"/>
<reference evidence="1 2" key="1">
    <citation type="submission" date="2019-06" db="EMBL/GenBank/DDBJ databases">
        <title>Vibrio cholerae phylogeny based on whole-genome sequencing reveals genetic diversity and population strucutre.</title>
        <authorList>
            <person name="Zhiqiu Y."/>
            <person name="Bin L."/>
            <person name="Lingyan J."/>
        </authorList>
    </citation>
    <scope>NUCLEOTIDE SEQUENCE [LARGE SCALE GENOMIC DNA]</scope>
    <source>
        <strain evidence="1 2">N2814</strain>
    </source>
</reference>
<proteinExistence type="predicted"/>
<gene>
    <name evidence="1" type="ORF">FXF03_01300</name>
</gene>
<sequence>MLKHDTIPLDSGLFWYFEKGKNAPEPVLLDAEKHPKVMKGFNGRRQDWMRSGEYLIGPQTPPHPAE</sequence>
<name>A0ABD7SRU6_VIBCL</name>
<dbReference type="EMBL" id="VSIJ01000005">
    <property type="protein sequence ID" value="TXX67237.1"/>
    <property type="molecule type" value="Genomic_DNA"/>
</dbReference>
<accession>A0ABD7SRU6</accession>
<protein>
    <submittedName>
        <fullName evidence="1">Uncharacterized protein</fullName>
    </submittedName>
</protein>
<organism evidence="1 2">
    <name type="scientific">Vibrio cholerae</name>
    <dbReference type="NCBI Taxonomy" id="666"/>
    <lineage>
        <taxon>Bacteria</taxon>
        <taxon>Pseudomonadati</taxon>
        <taxon>Pseudomonadota</taxon>
        <taxon>Gammaproteobacteria</taxon>
        <taxon>Vibrionales</taxon>
        <taxon>Vibrionaceae</taxon>
        <taxon>Vibrio</taxon>
    </lineage>
</organism>
<dbReference type="Proteomes" id="UP000323819">
    <property type="component" value="Unassembled WGS sequence"/>
</dbReference>
<evidence type="ECO:0000313" key="2">
    <source>
        <dbReference type="Proteomes" id="UP000323819"/>
    </source>
</evidence>
<evidence type="ECO:0000313" key="1">
    <source>
        <dbReference type="EMBL" id="TXX67237.1"/>
    </source>
</evidence>
<comment type="caution">
    <text evidence="1">The sequence shown here is derived from an EMBL/GenBank/DDBJ whole genome shotgun (WGS) entry which is preliminary data.</text>
</comment>
<dbReference type="RefSeq" id="WP_044125677.1">
    <property type="nucleotide sequence ID" value="NZ_JAILXN010000001.1"/>
</dbReference>